<evidence type="ECO:0000256" key="4">
    <source>
        <dbReference type="ARBA" id="ARBA00035172"/>
    </source>
</evidence>
<protein>
    <recommendedName>
        <fullName evidence="4 5">Large ribosomal subunit protein bL20</fullName>
    </recommendedName>
</protein>
<evidence type="ECO:0000256" key="1">
    <source>
        <dbReference type="ARBA" id="ARBA00007698"/>
    </source>
</evidence>
<reference evidence="7 8" key="1">
    <citation type="submission" date="2017-09" db="EMBL/GenBank/DDBJ databases">
        <title>Depth-based differentiation of microbial function through sediment-hosted aquifers and enrichment of novel symbionts in the deep terrestrial subsurface.</title>
        <authorList>
            <person name="Probst A.J."/>
            <person name="Ladd B."/>
            <person name="Jarett J.K."/>
            <person name="Geller-Mcgrath D.E."/>
            <person name="Sieber C.M."/>
            <person name="Emerson J.B."/>
            <person name="Anantharaman K."/>
            <person name="Thomas B.C."/>
            <person name="Malmstrom R."/>
            <person name="Stieglmeier M."/>
            <person name="Klingl A."/>
            <person name="Woyke T."/>
            <person name="Ryan C.M."/>
            <person name="Banfield J.F."/>
        </authorList>
    </citation>
    <scope>NUCLEOTIDE SEQUENCE [LARGE SCALE GENOMIC DNA]</scope>
    <source>
        <strain evidence="7">CG11_big_fil_rev_8_21_14_0_20_40_12</strain>
    </source>
</reference>
<evidence type="ECO:0000256" key="6">
    <source>
        <dbReference type="RuleBase" id="RU000560"/>
    </source>
</evidence>
<comment type="function">
    <text evidence="5 6">Binds directly to 23S ribosomal RNA and is necessary for the in vitro assembly process of the 50S ribosomal subunit. It is not involved in the protein synthesizing functions of that subunit.</text>
</comment>
<dbReference type="Proteomes" id="UP000231371">
    <property type="component" value="Unassembled WGS sequence"/>
</dbReference>
<dbReference type="Gene3D" id="1.10.1900.20">
    <property type="entry name" value="Ribosomal protein L20"/>
    <property type="match status" value="1"/>
</dbReference>
<dbReference type="SUPFAM" id="SSF74731">
    <property type="entry name" value="Ribosomal protein L20"/>
    <property type="match status" value="1"/>
</dbReference>
<dbReference type="GO" id="GO:0003735">
    <property type="term" value="F:structural constituent of ribosome"/>
    <property type="evidence" value="ECO:0007669"/>
    <property type="project" value="InterPro"/>
</dbReference>
<keyword evidence="5 6" id="KW-0699">rRNA-binding</keyword>
<evidence type="ECO:0000256" key="3">
    <source>
        <dbReference type="ARBA" id="ARBA00023274"/>
    </source>
</evidence>
<dbReference type="PRINTS" id="PR00062">
    <property type="entry name" value="RIBOSOMALL20"/>
</dbReference>
<dbReference type="GO" id="GO:0000027">
    <property type="term" value="P:ribosomal large subunit assembly"/>
    <property type="evidence" value="ECO:0007669"/>
    <property type="project" value="UniProtKB-UniRule"/>
</dbReference>
<dbReference type="GO" id="GO:1990904">
    <property type="term" value="C:ribonucleoprotein complex"/>
    <property type="evidence" value="ECO:0007669"/>
    <property type="project" value="UniProtKB-KW"/>
</dbReference>
<dbReference type="Gene3D" id="6.10.160.10">
    <property type="match status" value="1"/>
</dbReference>
<accession>A0A2H0KHK4</accession>
<keyword evidence="3 5" id="KW-0687">Ribonucleoprotein</keyword>
<evidence type="ECO:0000256" key="5">
    <source>
        <dbReference type="HAMAP-Rule" id="MF_00382"/>
    </source>
</evidence>
<name>A0A2H0KHK4_9BACT</name>
<keyword evidence="5 6" id="KW-0694">RNA-binding</keyword>
<dbReference type="InterPro" id="IPR035566">
    <property type="entry name" value="Ribosomal_protein_bL20_C"/>
</dbReference>
<comment type="caution">
    <text evidence="7">The sequence shown here is derived from an EMBL/GenBank/DDBJ whole genome shotgun (WGS) entry which is preliminary data.</text>
</comment>
<organism evidence="7 8">
    <name type="scientific">Candidatus Shapirobacteria bacterium CG11_big_fil_rev_8_21_14_0_20_40_12</name>
    <dbReference type="NCBI Taxonomy" id="1974889"/>
    <lineage>
        <taxon>Bacteria</taxon>
        <taxon>Candidatus Shapironibacteriota</taxon>
    </lineage>
</organism>
<evidence type="ECO:0000313" key="7">
    <source>
        <dbReference type="EMBL" id="PIQ69864.1"/>
    </source>
</evidence>
<keyword evidence="2 5" id="KW-0689">Ribosomal protein</keyword>
<sequence>MRVKTGFARKRAHKKILVQNKGYRMTKRRLVKVAKEALLHAGAYAYNGRKERKQQFRRLWISRITGALEGTGVKYSRFIKLLKDKKIDLDRKVLAEIIQGDPAIFQKIIEEVKR</sequence>
<dbReference type="InterPro" id="IPR005813">
    <property type="entry name" value="Ribosomal_bL20"/>
</dbReference>
<dbReference type="FunFam" id="1.10.1900.20:FF:000001">
    <property type="entry name" value="50S ribosomal protein L20"/>
    <property type="match status" value="1"/>
</dbReference>
<dbReference type="EMBL" id="PCVI01000055">
    <property type="protein sequence ID" value="PIQ69864.1"/>
    <property type="molecule type" value="Genomic_DNA"/>
</dbReference>
<dbReference type="GO" id="GO:0019843">
    <property type="term" value="F:rRNA binding"/>
    <property type="evidence" value="ECO:0007669"/>
    <property type="project" value="UniProtKB-UniRule"/>
</dbReference>
<dbReference type="PANTHER" id="PTHR10986">
    <property type="entry name" value="39S RIBOSOMAL PROTEIN L20"/>
    <property type="match status" value="1"/>
</dbReference>
<comment type="similarity">
    <text evidence="1 5 6">Belongs to the bacterial ribosomal protein bL20 family.</text>
</comment>
<dbReference type="AlphaFoldDB" id="A0A2H0KHK4"/>
<dbReference type="Pfam" id="PF00453">
    <property type="entry name" value="Ribosomal_L20"/>
    <property type="match status" value="1"/>
</dbReference>
<evidence type="ECO:0000313" key="8">
    <source>
        <dbReference type="Proteomes" id="UP000231371"/>
    </source>
</evidence>
<dbReference type="CDD" id="cd07026">
    <property type="entry name" value="Ribosomal_L20"/>
    <property type="match status" value="1"/>
</dbReference>
<proteinExistence type="inferred from homology"/>
<dbReference type="NCBIfam" id="TIGR01032">
    <property type="entry name" value="rplT_bact"/>
    <property type="match status" value="1"/>
</dbReference>
<gene>
    <name evidence="5" type="primary">rplT</name>
    <name evidence="7" type="ORF">COV89_03450</name>
</gene>
<dbReference type="HAMAP" id="MF_00382">
    <property type="entry name" value="Ribosomal_bL20"/>
    <property type="match status" value="1"/>
</dbReference>
<dbReference type="GO" id="GO:0005840">
    <property type="term" value="C:ribosome"/>
    <property type="evidence" value="ECO:0007669"/>
    <property type="project" value="UniProtKB-KW"/>
</dbReference>
<dbReference type="GO" id="GO:0006412">
    <property type="term" value="P:translation"/>
    <property type="evidence" value="ECO:0007669"/>
    <property type="project" value="InterPro"/>
</dbReference>
<evidence type="ECO:0000256" key="2">
    <source>
        <dbReference type="ARBA" id="ARBA00022980"/>
    </source>
</evidence>